<dbReference type="AlphaFoldDB" id="A0A1H9UPF2"/>
<dbReference type="PANTHER" id="PTHR39201">
    <property type="entry name" value="EXPORTED PROTEIN-RELATED"/>
    <property type="match status" value="1"/>
</dbReference>
<sequence>MFFKRKKKTLVLYYSQSMGNTKKIAEKIAEAKSYDIEPILTIKKYTGSYDDIMTQGKEEVENGYRPELQPLSHDLSKYDRIIIGSPTWWYTISPAVSAFLENNSLAGKTVIPFVTFGGYEGHSLSDLEKACGSAKIINPKSIQFDAENLNKMVISDKELDAWIQSL</sequence>
<proteinExistence type="predicted"/>
<evidence type="ECO:0000259" key="1">
    <source>
        <dbReference type="PROSITE" id="PS50902"/>
    </source>
</evidence>
<gene>
    <name evidence="2" type="ORF">SAMN04487884_11922</name>
</gene>
<reference evidence="2 3" key="1">
    <citation type="submission" date="2016-10" db="EMBL/GenBank/DDBJ databases">
        <authorList>
            <person name="de Groot N.N."/>
        </authorList>
    </citation>
    <scope>NUCLEOTIDE SEQUENCE [LARGE SCALE GENOMIC DNA]</scope>
    <source>
        <strain evidence="2 3">AR40</strain>
    </source>
</reference>
<dbReference type="RefSeq" id="WP_022754891.1">
    <property type="nucleotide sequence ID" value="NZ_FOGJ01000019.1"/>
</dbReference>
<dbReference type="PROSITE" id="PS50902">
    <property type="entry name" value="FLAVODOXIN_LIKE"/>
    <property type="match status" value="1"/>
</dbReference>
<organism evidence="2 3">
    <name type="scientific">Butyrivibrio fibrisolvens</name>
    <dbReference type="NCBI Taxonomy" id="831"/>
    <lineage>
        <taxon>Bacteria</taxon>
        <taxon>Bacillati</taxon>
        <taxon>Bacillota</taxon>
        <taxon>Clostridia</taxon>
        <taxon>Lachnospirales</taxon>
        <taxon>Lachnospiraceae</taxon>
        <taxon>Butyrivibrio</taxon>
    </lineage>
</organism>
<dbReference type="SUPFAM" id="SSF52218">
    <property type="entry name" value="Flavoproteins"/>
    <property type="match status" value="1"/>
</dbReference>
<protein>
    <submittedName>
        <fullName evidence="2">Flavodoxin</fullName>
    </submittedName>
</protein>
<dbReference type="eggNOG" id="COG0716">
    <property type="taxonomic scope" value="Bacteria"/>
</dbReference>
<evidence type="ECO:0000313" key="3">
    <source>
        <dbReference type="Proteomes" id="UP000182584"/>
    </source>
</evidence>
<dbReference type="GO" id="GO:0010181">
    <property type="term" value="F:FMN binding"/>
    <property type="evidence" value="ECO:0007669"/>
    <property type="project" value="InterPro"/>
</dbReference>
<dbReference type="PANTHER" id="PTHR39201:SF1">
    <property type="entry name" value="FLAVODOXIN-LIKE DOMAIN-CONTAINING PROTEIN"/>
    <property type="match status" value="1"/>
</dbReference>
<feature type="domain" description="Flavodoxin-like" evidence="1">
    <location>
        <begin position="10"/>
        <end position="166"/>
    </location>
</feature>
<evidence type="ECO:0000313" key="2">
    <source>
        <dbReference type="EMBL" id="SES10883.1"/>
    </source>
</evidence>
<dbReference type="Pfam" id="PF12682">
    <property type="entry name" value="Flavodoxin_4"/>
    <property type="match status" value="1"/>
</dbReference>
<name>A0A1H9UPF2_BUTFI</name>
<dbReference type="Proteomes" id="UP000182584">
    <property type="component" value="Unassembled WGS sequence"/>
</dbReference>
<dbReference type="OrthoDB" id="9806505at2"/>
<accession>A0A1H9UPF2</accession>
<dbReference type="EMBL" id="FOGJ01000019">
    <property type="protein sequence ID" value="SES10883.1"/>
    <property type="molecule type" value="Genomic_DNA"/>
</dbReference>
<dbReference type="InterPro" id="IPR008254">
    <property type="entry name" value="Flavodoxin/NO_synth"/>
</dbReference>
<dbReference type="GO" id="GO:0016651">
    <property type="term" value="F:oxidoreductase activity, acting on NAD(P)H"/>
    <property type="evidence" value="ECO:0007669"/>
    <property type="project" value="UniProtKB-ARBA"/>
</dbReference>
<dbReference type="InterPro" id="IPR029039">
    <property type="entry name" value="Flavoprotein-like_sf"/>
</dbReference>
<dbReference type="Gene3D" id="3.40.50.360">
    <property type="match status" value="1"/>
</dbReference>